<sequence>MSAMLVGMNECHILTGTRCHCQRLLVTWSLKGSHGYH</sequence>
<dbReference type="EMBL" id="GBRH01271990">
    <property type="protein sequence ID" value="JAD25905.1"/>
    <property type="molecule type" value="Transcribed_RNA"/>
</dbReference>
<reference evidence="1" key="2">
    <citation type="journal article" date="2015" name="Data Brief">
        <title>Shoot transcriptome of the giant reed, Arundo donax.</title>
        <authorList>
            <person name="Barrero R.A."/>
            <person name="Guerrero F.D."/>
            <person name="Moolhuijzen P."/>
            <person name="Goolsby J.A."/>
            <person name="Tidwell J."/>
            <person name="Bellgard S.E."/>
            <person name="Bellgard M.I."/>
        </authorList>
    </citation>
    <scope>NUCLEOTIDE SEQUENCE</scope>
    <source>
        <tissue evidence="1">Shoot tissue taken approximately 20 cm above the soil surface</tissue>
    </source>
</reference>
<organism evidence="1">
    <name type="scientific">Arundo donax</name>
    <name type="common">Giant reed</name>
    <name type="synonym">Donax arundinaceus</name>
    <dbReference type="NCBI Taxonomy" id="35708"/>
    <lineage>
        <taxon>Eukaryota</taxon>
        <taxon>Viridiplantae</taxon>
        <taxon>Streptophyta</taxon>
        <taxon>Embryophyta</taxon>
        <taxon>Tracheophyta</taxon>
        <taxon>Spermatophyta</taxon>
        <taxon>Magnoliopsida</taxon>
        <taxon>Liliopsida</taxon>
        <taxon>Poales</taxon>
        <taxon>Poaceae</taxon>
        <taxon>PACMAD clade</taxon>
        <taxon>Arundinoideae</taxon>
        <taxon>Arundineae</taxon>
        <taxon>Arundo</taxon>
    </lineage>
</organism>
<protein>
    <submittedName>
        <fullName evidence="1">Uncharacterized protein</fullName>
    </submittedName>
</protein>
<reference evidence="1" key="1">
    <citation type="submission" date="2014-09" db="EMBL/GenBank/DDBJ databases">
        <authorList>
            <person name="Magalhaes I.L.F."/>
            <person name="Oliveira U."/>
            <person name="Santos F.R."/>
            <person name="Vidigal T.H.D.A."/>
            <person name="Brescovit A.D."/>
            <person name="Santos A.J."/>
        </authorList>
    </citation>
    <scope>NUCLEOTIDE SEQUENCE</scope>
    <source>
        <tissue evidence="1">Shoot tissue taken approximately 20 cm above the soil surface</tissue>
    </source>
</reference>
<dbReference type="AlphaFoldDB" id="A0A0A8YKL3"/>
<evidence type="ECO:0000313" key="1">
    <source>
        <dbReference type="EMBL" id="JAD25905.1"/>
    </source>
</evidence>
<proteinExistence type="predicted"/>
<name>A0A0A8YKL3_ARUDO</name>
<accession>A0A0A8YKL3</accession>